<name>A0A6C0I9X2_9ZZZZ</name>
<accession>A0A6C0I9X2</accession>
<organism evidence="1">
    <name type="scientific">viral metagenome</name>
    <dbReference type="NCBI Taxonomy" id="1070528"/>
    <lineage>
        <taxon>unclassified sequences</taxon>
        <taxon>metagenomes</taxon>
        <taxon>organismal metagenomes</taxon>
    </lineage>
</organism>
<dbReference type="EMBL" id="MN740137">
    <property type="protein sequence ID" value="QHT89187.1"/>
    <property type="molecule type" value="Genomic_DNA"/>
</dbReference>
<protein>
    <submittedName>
        <fullName evidence="1">Uncharacterized protein</fullName>
    </submittedName>
</protein>
<proteinExistence type="predicted"/>
<reference evidence="1" key="1">
    <citation type="journal article" date="2020" name="Nature">
        <title>Giant virus diversity and host interactions through global metagenomics.</title>
        <authorList>
            <person name="Schulz F."/>
            <person name="Roux S."/>
            <person name="Paez-Espino D."/>
            <person name="Jungbluth S."/>
            <person name="Walsh D.A."/>
            <person name="Denef V.J."/>
            <person name="McMahon K.D."/>
            <person name="Konstantinidis K.T."/>
            <person name="Eloe-Fadrosh E.A."/>
            <person name="Kyrpides N.C."/>
            <person name="Woyke T."/>
        </authorList>
    </citation>
    <scope>NUCLEOTIDE SEQUENCE</scope>
    <source>
        <strain evidence="1">GVMAG-M-3300023184-53</strain>
    </source>
</reference>
<dbReference type="AlphaFoldDB" id="A0A6C0I9X2"/>
<sequence length="164" mass="19426">MVMYPPVKKPGIKIIKQHCKGCCVRHRYLMSVNTKRSFKLKSFKKINLYGKCKEIVLFLHIDNKVFNKKHLNLLIVNTRTKRVTRIDPSNSKSTKIEPSNVKKELKRYFTTLGYHYMGMDPRSKVIKHHSQCRFAAPYLYIYGKKLTSKKLDKLIKNFYKKNNV</sequence>
<evidence type="ECO:0000313" key="1">
    <source>
        <dbReference type="EMBL" id="QHT89187.1"/>
    </source>
</evidence>